<feature type="transmembrane region" description="Helical" evidence="1">
    <location>
        <begin position="20"/>
        <end position="44"/>
    </location>
</feature>
<evidence type="ECO:0000313" key="4">
    <source>
        <dbReference type="Proteomes" id="UP000762253"/>
    </source>
</evidence>
<accession>A0ABX1MEP2</accession>
<evidence type="ECO:0000313" key="3">
    <source>
        <dbReference type="EMBL" id="NMF67117.1"/>
    </source>
</evidence>
<dbReference type="RefSeq" id="WP_169268662.1">
    <property type="nucleotide sequence ID" value="NZ_QMEC01000224.1"/>
</dbReference>
<keyword evidence="3" id="KW-0723">Serine/threonine-protein kinase</keyword>
<dbReference type="InterPro" id="IPR007890">
    <property type="entry name" value="CHASE2"/>
</dbReference>
<reference evidence="3 4" key="1">
    <citation type="submission" date="2018-06" db="EMBL/GenBank/DDBJ databases">
        <title>Comparative genomics of Brasilonema spp. strains.</title>
        <authorList>
            <person name="Alvarenga D.O."/>
            <person name="Fiore M.F."/>
            <person name="Varani A.M."/>
        </authorList>
    </citation>
    <scope>NUCLEOTIDE SEQUENCE [LARGE SCALE GENOMIC DNA]</scope>
    <source>
        <strain evidence="3 4">UFV-OR1</strain>
    </source>
</reference>
<keyword evidence="1" id="KW-0812">Transmembrane</keyword>
<proteinExistence type="predicted"/>
<protein>
    <submittedName>
        <fullName evidence="3">Serine/threonine protein kinase</fullName>
    </submittedName>
</protein>
<feature type="transmembrane region" description="Helical" evidence="1">
    <location>
        <begin position="51"/>
        <end position="73"/>
    </location>
</feature>
<dbReference type="Proteomes" id="UP000762253">
    <property type="component" value="Unassembled WGS sequence"/>
</dbReference>
<comment type="caution">
    <text evidence="3">The sequence shown here is derived from an EMBL/GenBank/DDBJ whole genome shotgun (WGS) entry which is preliminary data.</text>
</comment>
<feature type="domain" description="CHASE2" evidence="2">
    <location>
        <begin position="1"/>
        <end position="40"/>
    </location>
</feature>
<feature type="non-terminal residue" evidence="3">
    <location>
        <position position="1"/>
    </location>
</feature>
<keyword evidence="4" id="KW-1185">Reference proteome</keyword>
<evidence type="ECO:0000256" key="1">
    <source>
        <dbReference type="SAM" id="Phobius"/>
    </source>
</evidence>
<evidence type="ECO:0000259" key="2">
    <source>
        <dbReference type="Pfam" id="PF05226"/>
    </source>
</evidence>
<organism evidence="3 4">
    <name type="scientific">Brasilonema octagenarum UFV-OR1</name>
    <dbReference type="NCBI Taxonomy" id="417115"/>
    <lineage>
        <taxon>Bacteria</taxon>
        <taxon>Bacillati</taxon>
        <taxon>Cyanobacteriota</taxon>
        <taxon>Cyanophyceae</taxon>
        <taxon>Nostocales</taxon>
        <taxon>Scytonemataceae</taxon>
        <taxon>Brasilonema</taxon>
        <taxon>Octagenarum group</taxon>
    </lineage>
</organism>
<sequence length="159" mass="17885">LQAQMVSHILSAVLDKRPLLWVWPVWSEFIWIWGWSVAGGFLAWRYRKLSLLGLANGLTLGVLYGLSFVFITQGGWVPLVPSALTLLVTSGSVVASHVALQKQQRLKISRSLLDRFEQTCSLKGEDMTNVIARLITDYIIEQKKLPTSDTDEQTKKSKN</sequence>
<dbReference type="GO" id="GO:0004674">
    <property type="term" value="F:protein serine/threonine kinase activity"/>
    <property type="evidence" value="ECO:0007669"/>
    <property type="project" value="UniProtKB-KW"/>
</dbReference>
<keyword evidence="3" id="KW-0808">Transferase</keyword>
<feature type="transmembrane region" description="Helical" evidence="1">
    <location>
        <begin position="79"/>
        <end position="100"/>
    </location>
</feature>
<dbReference type="EMBL" id="QMEC01000224">
    <property type="protein sequence ID" value="NMF67117.1"/>
    <property type="molecule type" value="Genomic_DNA"/>
</dbReference>
<keyword evidence="3" id="KW-0418">Kinase</keyword>
<gene>
    <name evidence="3" type="ORF">DP115_31995</name>
</gene>
<keyword evidence="1" id="KW-0472">Membrane</keyword>
<dbReference type="Pfam" id="PF05226">
    <property type="entry name" value="CHASE2"/>
    <property type="match status" value="1"/>
</dbReference>
<name>A0ABX1MEP2_9CYAN</name>
<keyword evidence="1" id="KW-1133">Transmembrane helix</keyword>